<dbReference type="HAMAP" id="MF_00008">
    <property type="entry name" value="Thymidy_synth_bact"/>
    <property type="match status" value="1"/>
</dbReference>
<dbReference type="EC" id="2.1.1.45" evidence="1 4"/>
<comment type="subunit">
    <text evidence="4">Homodimer.</text>
</comment>
<keyword evidence="2 4" id="KW-0489">Methyltransferase</keyword>
<dbReference type="PRINTS" id="PR00108">
    <property type="entry name" value="THYMDSNTHASE"/>
</dbReference>
<protein>
    <recommendedName>
        <fullName evidence="1 4">Thymidylate synthase</fullName>
        <shortName evidence="4">TS</shortName>
        <shortName evidence="4">TSase</shortName>
        <ecNumber evidence="1 4">2.1.1.45</ecNumber>
    </recommendedName>
</protein>
<feature type="active site" description="Nucleophile" evidence="4">
    <location>
        <position position="244"/>
    </location>
</feature>
<evidence type="ECO:0000256" key="2">
    <source>
        <dbReference type="ARBA" id="ARBA00022603"/>
    </source>
</evidence>
<evidence type="ECO:0000313" key="6">
    <source>
        <dbReference type="EMBL" id="KKP72638.1"/>
    </source>
</evidence>
<comment type="caution">
    <text evidence="6">The sequence shown here is derived from an EMBL/GenBank/DDBJ whole genome shotgun (WGS) entry which is preliminary data.</text>
</comment>
<dbReference type="PANTHER" id="PTHR11548">
    <property type="entry name" value="THYMIDYLATE SYNTHASE 1"/>
    <property type="match status" value="1"/>
</dbReference>
<evidence type="ECO:0000313" key="7">
    <source>
        <dbReference type="Proteomes" id="UP000034923"/>
    </source>
</evidence>
<evidence type="ECO:0000259" key="5">
    <source>
        <dbReference type="Pfam" id="PF00303"/>
    </source>
</evidence>
<feature type="binding site" description="in other chain" evidence="4">
    <location>
        <begin position="264"/>
        <end position="267"/>
    </location>
    <ligand>
        <name>dUMP</name>
        <dbReference type="ChEBI" id="CHEBI:246422"/>
        <note>ligand shared between dimeric partners</note>
    </ligand>
</feature>
<comment type="subcellular location">
    <subcellularLocation>
        <location evidence="4">Cytoplasm</location>
    </subcellularLocation>
</comment>
<reference evidence="6 7" key="1">
    <citation type="journal article" date="2015" name="Nature">
        <title>rRNA introns, odd ribosomes, and small enigmatic genomes across a large radiation of phyla.</title>
        <authorList>
            <person name="Brown C.T."/>
            <person name="Hug L.A."/>
            <person name="Thomas B.C."/>
            <person name="Sharon I."/>
            <person name="Castelle C.J."/>
            <person name="Singh A."/>
            <person name="Wilkins M.J."/>
            <person name="Williams K.H."/>
            <person name="Banfield J.F."/>
        </authorList>
    </citation>
    <scope>NUCLEOTIDE SEQUENCE [LARGE SCALE GENOMIC DNA]</scope>
</reference>
<dbReference type="PATRIC" id="fig|1618740.3.peg.285"/>
<dbReference type="EMBL" id="LBQE01000006">
    <property type="protein sequence ID" value="KKP72638.1"/>
    <property type="molecule type" value="Genomic_DNA"/>
</dbReference>
<keyword evidence="4" id="KW-0963">Cytoplasm</keyword>
<gene>
    <name evidence="4" type="primary">thyA</name>
    <name evidence="6" type="ORF">UR70_C0006G0089</name>
</gene>
<dbReference type="Proteomes" id="UP000034923">
    <property type="component" value="Unassembled WGS sequence"/>
</dbReference>
<feature type="binding site" evidence="4">
    <location>
        <begin position="224"/>
        <end position="225"/>
    </location>
    <ligand>
        <name>dUMP</name>
        <dbReference type="ChEBI" id="CHEBI:246422"/>
        <note>ligand shared between dimeric partners</note>
    </ligand>
</feature>
<dbReference type="AlphaFoldDB" id="A0A0G0BTJ0"/>
<proteinExistence type="inferred from homology"/>
<dbReference type="CDD" id="cd00351">
    <property type="entry name" value="TS_Pyrimidine_HMase"/>
    <property type="match status" value="1"/>
</dbReference>
<comment type="caution">
    <text evidence="4">Lacks conserved residue(s) required for the propagation of feature annotation.</text>
</comment>
<dbReference type="Gene3D" id="3.30.572.10">
    <property type="entry name" value="Thymidylate synthase/dCMP hydroxymethylase domain"/>
    <property type="match status" value="1"/>
</dbReference>
<feature type="binding site" evidence="4">
    <location>
        <position position="267"/>
    </location>
    <ligand>
        <name>(6R)-5,10-methylene-5,6,7,8-tetrahydrofolate</name>
        <dbReference type="ChEBI" id="CHEBI:15636"/>
    </ligand>
</feature>
<dbReference type="InterPro" id="IPR000398">
    <property type="entry name" value="Thymidylate_synthase"/>
</dbReference>
<dbReference type="GO" id="GO:0004799">
    <property type="term" value="F:thymidylate synthase activity"/>
    <property type="evidence" value="ECO:0007669"/>
    <property type="project" value="UniProtKB-UniRule"/>
</dbReference>
<feature type="binding site" description="in other chain" evidence="4">
    <location>
        <position position="275"/>
    </location>
    <ligand>
        <name>dUMP</name>
        <dbReference type="ChEBI" id="CHEBI:246422"/>
        <note>ligand shared between dimeric partners</note>
    </ligand>
</feature>
<feature type="binding site" evidence="4">
    <location>
        <position position="362"/>
    </location>
    <ligand>
        <name>(6R)-5,10-methylene-5,6,7,8-tetrahydrofolate</name>
        <dbReference type="ChEBI" id="CHEBI:15636"/>
    </ligand>
</feature>
<accession>A0A0G0BTJ0</accession>
<dbReference type="UniPathway" id="UPA00575"/>
<dbReference type="NCBIfam" id="TIGR03284">
    <property type="entry name" value="thym_sym"/>
    <property type="match status" value="1"/>
</dbReference>
<comment type="pathway">
    <text evidence="4">Pyrimidine metabolism; dTTP biosynthesis.</text>
</comment>
<comment type="catalytic activity">
    <reaction evidence="4">
        <text>dUMP + (6R)-5,10-methylene-5,6,7,8-tetrahydrofolate = 7,8-dihydrofolate + dTMP</text>
        <dbReference type="Rhea" id="RHEA:12104"/>
        <dbReference type="ChEBI" id="CHEBI:15636"/>
        <dbReference type="ChEBI" id="CHEBI:57451"/>
        <dbReference type="ChEBI" id="CHEBI:63528"/>
        <dbReference type="ChEBI" id="CHEBI:246422"/>
        <dbReference type="EC" id="2.1.1.45"/>
    </reaction>
</comment>
<dbReference type="SUPFAM" id="SSF55831">
    <property type="entry name" value="Thymidylate synthase/dCMP hydroxymethylase"/>
    <property type="match status" value="1"/>
</dbReference>
<dbReference type="GO" id="GO:0006235">
    <property type="term" value="P:dTTP biosynthetic process"/>
    <property type="evidence" value="ECO:0007669"/>
    <property type="project" value="UniProtKB-UniRule"/>
</dbReference>
<dbReference type="Pfam" id="PF00303">
    <property type="entry name" value="Thymidylat_synt"/>
    <property type="match status" value="1"/>
</dbReference>
<keyword evidence="4" id="KW-0545">Nucleotide biosynthesis</keyword>
<sequence length="363" mass="42416">MLTFFNKTRKIYALRKTSFLRKMVLVSFSVVVSKTRRRIFIEFSESLNYDLNIAFSQYFVNDLLIKIKSYNENMKAYLDIVKNVLENGEKVDTRQGVPAYTIAGAIFEHDMSKGFPLLTTKKISLRLIATELEFFINGITDKKWLQNKNNHIWDEWAKPQKAPYGHDDTSKKKMLEERDLGPIYGFQWRHFNAPYSNYDSDYTGQGIDQLKKVVETLKTNPRDRRMIVNAWNPLQFNEMALPPCHYSFQVTTIGNKLNLMWNQRSVDTMLGLPFNIASYALLLHLLAKETGFKEGKLVGFLGDVHVFENHIDGAEEQLSRNPEEYPLPKVETENWESIFDWKSEDTKLLDYQSYDRIPFEIAV</sequence>
<feature type="domain" description="Thymidylate synthase/dCMP hydroxymethylase" evidence="5">
    <location>
        <begin position="75"/>
        <end position="363"/>
    </location>
</feature>
<evidence type="ECO:0000256" key="4">
    <source>
        <dbReference type="HAMAP-Rule" id="MF_00008"/>
    </source>
</evidence>
<feature type="binding site" description="in other chain" evidence="4">
    <location>
        <position position="94"/>
    </location>
    <ligand>
        <name>dUMP</name>
        <dbReference type="ChEBI" id="CHEBI:246422"/>
        <note>ligand shared between dimeric partners</note>
    </ligand>
</feature>
<dbReference type="GO" id="GO:0005829">
    <property type="term" value="C:cytosol"/>
    <property type="evidence" value="ECO:0007669"/>
    <property type="project" value="TreeGrafter"/>
</dbReference>
<name>A0A0G0BTJ0_9BACT</name>
<dbReference type="InterPro" id="IPR036926">
    <property type="entry name" value="Thymidate_synth/dCMP_Mease_sf"/>
</dbReference>
<evidence type="ECO:0000256" key="3">
    <source>
        <dbReference type="ARBA" id="ARBA00022679"/>
    </source>
</evidence>
<comment type="similarity">
    <text evidence="4">Belongs to the thymidylate synthase family. Bacterial-type ThyA subfamily.</text>
</comment>
<dbReference type="PANTHER" id="PTHR11548:SF1">
    <property type="entry name" value="THYMIDYLATE SYNTHASE 1"/>
    <property type="match status" value="1"/>
</dbReference>
<comment type="function">
    <text evidence="4">Catalyzes the reductive methylation of 2'-deoxyuridine-5'-monophosphate (dUMP) to 2'-deoxythymidine-5'-monophosphate (dTMP) while utilizing 5,10-methylenetetrahydrofolate (mTHF) as the methyl donor and reductant in the reaction, yielding dihydrofolate (DHF) as a by-product. This enzymatic reaction provides an intracellular de novo source of dTMP, an essential precursor for DNA biosynthesis.</text>
</comment>
<organism evidence="6 7">
    <name type="scientific">Candidatus Nomurabacteria bacterium GW2011_GWB1_35_20</name>
    <dbReference type="NCBI Taxonomy" id="1618740"/>
    <lineage>
        <taxon>Bacteria</taxon>
        <taxon>Candidatus Nomuraibacteriota</taxon>
    </lineage>
</organism>
<keyword evidence="3 4" id="KW-0808">Transferase</keyword>
<evidence type="ECO:0000256" key="1">
    <source>
        <dbReference type="ARBA" id="ARBA00011947"/>
    </source>
</evidence>
<dbReference type="InterPro" id="IPR045097">
    <property type="entry name" value="Thymidate_synth/dCMP_Mease"/>
</dbReference>
<dbReference type="GO" id="GO:0006231">
    <property type="term" value="P:dTMP biosynthetic process"/>
    <property type="evidence" value="ECO:0007669"/>
    <property type="project" value="UniProtKB-UniRule"/>
</dbReference>
<dbReference type="InterPro" id="IPR023451">
    <property type="entry name" value="Thymidate_synth/dCMP_Mease_dom"/>
</dbReference>
<dbReference type="GO" id="GO:0032259">
    <property type="term" value="P:methylation"/>
    <property type="evidence" value="ECO:0007669"/>
    <property type="project" value="UniProtKB-KW"/>
</dbReference>